<dbReference type="InterPro" id="IPR036628">
    <property type="entry name" value="Clp_N_dom_sf"/>
</dbReference>
<name>A0ABW1ZZP4_9GAMM</name>
<dbReference type="RefSeq" id="WP_379909179.1">
    <property type="nucleotide sequence ID" value="NZ_JBHSWE010000001.1"/>
</dbReference>
<reference evidence="3" key="1">
    <citation type="journal article" date="2019" name="Int. J. Syst. Evol. Microbiol.">
        <title>The Global Catalogue of Microorganisms (GCM) 10K type strain sequencing project: providing services to taxonomists for standard genome sequencing and annotation.</title>
        <authorList>
            <consortium name="The Broad Institute Genomics Platform"/>
            <consortium name="The Broad Institute Genome Sequencing Center for Infectious Disease"/>
            <person name="Wu L."/>
            <person name="Ma J."/>
        </authorList>
    </citation>
    <scope>NUCLEOTIDE SEQUENCE [LARGE SCALE GENOMIC DNA]</scope>
    <source>
        <strain evidence="3">NBRC 111756</strain>
    </source>
</reference>
<accession>A0ABW1ZZP4</accession>
<comment type="caution">
    <text evidence="2">The sequence shown here is derived from an EMBL/GenBank/DDBJ whole genome shotgun (WGS) entry which is preliminary data.</text>
</comment>
<evidence type="ECO:0000313" key="2">
    <source>
        <dbReference type="EMBL" id="MFC6670678.1"/>
    </source>
</evidence>
<gene>
    <name evidence="2" type="ORF">ACFQDL_11755</name>
</gene>
<dbReference type="Gene3D" id="1.10.1780.10">
    <property type="entry name" value="Clp, N-terminal domain"/>
    <property type="match status" value="1"/>
</dbReference>
<proteinExistence type="predicted"/>
<organism evidence="2 3">
    <name type="scientific">Marinobacterium aestuariivivens</name>
    <dbReference type="NCBI Taxonomy" id="1698799"/>
    <lineage>
        <taxon>Bacteria</taxon>
        <taxon>Pseudomonadati</taxon>
        <taxon>Pseudomonadota</taxon>
        <taxon>Gammaproteobacteria</taxon>
        <taxon>Oceanospirillales</taxon>
        <taxon>Oceanospirillaceae</taxon>
        <taxon>Marinobacterium</taxon>
    </lineage>
</organism>
<sequence>MSQVKLSKLVGKLEAGLREALEQAAGAAMNQQVPAIEVEHWLVQLLNGRDAPWSAFSSSSRSTNARCWPNSASVSSGCPAVPIANPPSARGSAT</sequence>
<feature type="region of interest" description="Disordered" evidence="1">
    <location>
        <begin position="68"/>
        <end position="94"/>
    </location>
</feature>
<dbReference type="EMBL" id="JBHSWE010000001">
    <property type="protein sequence ID" value="MFC6670678.1"/>
    <property type="molecule type" value="Genomic_DNA"/>
</dbReference>
<protein>
    <recommendedName>
        <fullName evidence="4">Clp R domain-containing protein</fullName>
    </recommendedName>
</protein>
<dbReference type="Proteomes" id="UP001596422">
    <property type="component" value="Unassembled WGS sequence"/>
</dbReference>
<keyword evidence="3" id="KW-1185">Reference proteome</keyword>
<evidence type="ECO:0000256" key="1">
    <source>
        <dbReference type="SAM" id="MobiDB-lite"/>
    </source>
</evidence>
<evidence type="ECO:0008006" key="4">
    <source>
        <dbReference type="Google" id="ProtNLM"/>
    </source>
</evidence>
<evidence type="ECO:0000313" key="3">
    <source>
        <dbReference type="Proteomes" id="UP001596422"/>
    </source>
</evidence>